<evidence type="ECO:0000256" key="4">
    <source>
        <dbReference type="ARBA" id="ARBA00022989"/>
    </source>
</evidence>
<feature type="transmembrane region" description="Helical" evidence="6">
    <location>
        <begin position="6"/>
        <end position="27"/>
    </location>
</feature>
<sequence>MDVTTVLRVAFSLAVVLGLLWVSYRVASKTSRSAPRGRQEQLTVVARQGLSQKSAAVLLEAGGRRYLLGVTESSVTVIDGPLSVPSDVPPTAVTTVTAADATPGAPTSDEPSFDDAVTAAELWLAQPAANGDASAWNGEPGSVPADVPPAVSGPRAGALTTAVVVAPPAPTSALRTFLAPDTWRKAVRVVRGGAR</sequence>
<dbReference type="GO" id="GO:0016020">
    <property type="term" value="C:membrane"/>
    <property type="evidence" value="ECO:0007669"/>
    <property type="project" value="InterPro"/>
</dbReference>
<dbReference type="Proteomes" id="UP000298003">
    <property type="component" value="Unassembled WGS sequence"/>
</dbReference>
<dbReference type="InterPro" id="IPR022781">
    <property type="entry name" value="Flagellar_biosynth_FliO"/>
</dbReference>
<evidence type="ECO:0008006" key="9">
    <source>
        <dbReference type="Google" id="ProtNLM"/>
    </source>
</evidence>
<protein>
    <recommendedName>
        <fullName evidence="9">Flagellar biosynthetic protein FliO</fullName>
    </recommendedName>
</protein>
<evidence type="ECO:0000256" key="2">
    <source>
        <dbReference type="ARBA" id="ARBA00022475"/>
    </source>
</evidence>
<keyword evidence="3 6" id="KW-0812">Transmembrane</keyword>
<comment type="subcellular location">
    <subcellularLocation>
        <location evidence="1">Cell membrane</location>
    </subcellularLocation>
</comment>
<comment type="caution">
    <text evidence="7">The sequence shown here is derived from an EMBL/GenBank/DDBJ whole genome shotgun (WGS) entry which is preliminary data.</text>
</comment>
<dbReference type="EMBL" id="SOZH01000008">
    <property type="protein sequence ID" value="TFF07804.1"/>
    <property type="molecule type" value="Genomic_DNA"/>
</dbReference>
<dbReference type="RefSeq" id="WP_061266700.1">
    <property type="nucleotide sequence ID" value="NZ_SOZH01000008.1"/>
</dbReference>
<keyword evidence="8" id="KW-1185">Reference proteome</keyword>
<evidence type="ECO:0000313" key="8">
    <source>
        <dbReference type="Proteomes" id="UP000298003"/>
    </source>
</evidence>
<dbReference type="GeneID" id="95685627"/>
<dbReference type="GO" id="GO:0044781">
    <property type="term" value="P:bacterial-type flagellum organization"/>
    <property type="evidence" value="ECO:0007669"/>
    <property type="project" value="InterPro"/>
</dbReference>
<keyword evidence="5 6" id="KW-0472">Membrane</keyword>
<evidence type="ECO:0000256" key="1">
    <source>
        <dbReference type="ARBA" id="ARBA00004236"/>
    </source>
</evidence>
<evidence type="ECO:0000256" key="5">
    <source>
        <dbReference type="ARBA" id="ARBA00023136"/>
    </source>
</evidence>
<dbReference type="AlphaFoldDB" id="A0A4Y8QZL2"/>
<keyword evidence="4 6" id="KW-1133">Transmembrane helix</keyword>
<evidence type="ECO:0000313" key="7">
    <source>
        <dbReference type="EMBL" id="TFF07804.1"/>
    </source>
</evidence>
<dbReference type="Pfam" id="PF04347">
    <property type="entry name" value="FliO"/>
    <property type="match status" value="1"/>
</dbReference>
<gene>
    <name evidence="7" type="ORF">E1O70_14105</name>
</gene>
<name>A0A4Y8QZL2_9MICO</name>
<keyword evidence="2" id="KW-1003">Cell membrane</keyword>
<evidence type="ECO:0000256" key="6">
    <source>
        <dbReference type="SAM" id="Phobius"/>
    </source>
</evidence>
<proteinExistence type="predicted"/>
<evidence type="ECO:0000256" key="3">
    <source>
        <dbReference type="ARBA" id="ARBA00022692"/>
    </source>
</evidence>
<reference evidence="7 8" key="1">
    <citation type="submission" date="2019-03" db="EMBL/GenBank/DDBJ databases">
        <title>Cellulosimicrobium funkei JCM14302 Assembly.</title>
        <authorList>
            <person name="Dou T."/>
        </authorList>
    </citation>
    <scope>NUCLEOTIDE SEQUENCE [LARGE SCALE GENOMIC DNA]</scope>
    <source>
        <strain evidence="7 8">JCM 14302</strain>
    </source>
</reference>
<accession>A0A4Y8QZL2</accession>
<organism evidence="7 8">
    <name type="scientific">Cellulosimicrobium funkei</name>
    <dbReference type="NCBI Taxonomy" id="264251"/>
    <lineage>
        <taxon>Bacteria</taxon>
        <taxon>Bacillati</taxon>
        <taxon>Actinomycetota</taxon>
        <taxon>Actinomycetes</taxon>
        <taxon>Micrococcales</taxon>
        <taxon>Promicromonosporaceae</taxon>
        <taxon>Cellulosimicrobium</taxon>
    </lineage>
</organism>